<dbReference type="RefSeq" id="WP_008330218.1">
    <property type="nucleotide sequence ID" value="NZ_CH902578.1"/>
</dbReference>
<keyword evidence="3" id="KW-1185">Reference proteome</keyword>
<dbReference type="HOGENOM" id="CLU_2974135_0_0_5"/>
<feature type="region of interest" description="Disordered" evidence="1">
    <location>
        <begin position="1"/>
        <end position="31"/>
    </location>
</feature>
<gene>
    <name evidence="2" type="ORF">RB2654_07551</name>
</gene>
<sequence>MKDVWENDGPVRAMISDEPEGWAPPEAPLDMPPQILKTPAVRLDLGQIFRMILPRQRI</sequence>
<dbReference type="STRING" id="314271.RB2654_07551"/>
<protein>
    <submittedName>
        <fullName evidence="2">Uncharacterized protein</fullName>
    </submittedName>
</protein>
<proteinExistence type="predicted"/>
<evidence type="ECO:0000313" key="2">
    <source>
        <dbReference type="EMBL" id="EAQ11919.1"/>
    </source>
</evidence>
<dbReference type="EMBL" id="AAMT01000011">
    <property type="protein sequence ID" value="EAQ11919.1"/>
    <property type="molecule type" value="Genomic_DNA"/>
</dbReference>
<organism evidence="2 3">
    <name type="scientific">Maritimibacter alkaliphilus HTCC2654</name>
    <dbReference type="NCBI Taxonomy" id="314271"/>
    <lineage>
        <taxon>Bacteria</taxon>
        <taxon>Pseudomonadati</taxon>
        <taxon>Pseudomonadota</taxon>
        <taxon>Alphaproteobacteria</taxon>
        <taxon>Rhodobacterales</taxon>
        <taxon>Roseobacteraceae</taxon>
        <taxon>Maritimibacter</taxon>
    </lineage>
</organism>
<evidence type="ECO:0000313" key="3">
    <source>
        <dbReference type="Proteomes" id="UP000002931"/>
    </source>
</evidence>
<dbReference type="OrthoDB" id="7875821at2"/>
<evidence type="ECO:0000256" key="1">
    <source>
        <dbReference type="SAM" id="MobiDB-lite"/>
    </source>
</evidence>
<name>A3VII8_9RHOB</name>
<dbReference type="AlphaFoldDB" id="A3VII8"/>
<accession>A3VII8</accession>
<dbReference type="Proteomes" id="UP000002931">
    <property type="component" value="Unassembled WGS sequence"/>
</dbReference>
<comment type="caution">
    <text evidence="2">The sequence shown here is derived from an EMBL/GenBank/DDBJ whole genome shotgun (WGS) entry which is preliminary data.</text>
</comment>
<reference evidence="2 3" key="1">
    <citation type="journal article" date="2010" name="J. Bacteriol.">
        <title>Genome sequences of Pelagibaca bermudensis HTCC2601T and Maritimibacter alkaliphilus HTCC2654T, the type strains of two marine Roseobacter genera.</title>
        <authorList>
            <person name="Thrash J.C."/>
            <person name="Cho J.C."/>
            <person name="Ferriera S."/>
            <person name="Johnson J."/>
            <person name="Vergin K.L."/>
            <person name="Giovannoni S.J."/>
        </authorList>
    </citation>
    <scope>NUCLEOTIDE SEQUENCE [LARGE SCALE GENOMIC DNA]</scope>
    <source>
        <strain evidence="2 3">HTCC2654</strain>
    </source>
</reference>